<dbReference type="SUPFAM" id="SSF54106">
    <property type="entry name" value="LysM domain"/>
    <property type="match status" value="3"/>
</dbReference>
<proteinExistence type="inferred from homology"/>
<evidence type="ECO:0000313" key="9">
    <source>
        <dbReference type="Proteomes" id="UP001390339"/>
    </source>
</evidence>
<feature type="domain" description="LysM" evidence="7">
    <location>
        <begin position="311"/>
        <end position="357"/>
    </location>
</feature>
<keyword evidence="3" id="KW-0843">Virulence</keyword>
<keyword evidence="2 6" id="KW-0732">Signal</keyword>
<organism evidence="8 9">
    <name type="scientific">Apiospora arundinis</name>
    <dbReference type="NCBI Taxonomy" id="335852"/>
    <lineage>
        <taxon>Eukaryota</taxon>
        <taxon>Fungi</taxon>
        <taxon>Dikarya</taxon>
        <taxon>Ascomycota</taxon>
        <taxon>Pezizomycotina</taxon>
        <taxon>Sordariomycetes</taxon>
        <taxon>Xylariomycetidae</taxon>
        <taxon>Amphisphaeriales</taxon>
        <taxon>Apiosporaceae</taxon>
        <taxon>Apiospora</taxon>
    </lineage>
</organism>
<dbReference type="Gene3D" id="3.10.350.10">
    <property type="entry name" value="LysM domain"/>
    <property type="match status" value="4"/>
</dbReference>
<dbReference type="InterPro" id="IPR052210">
    <property type="entry name" value="LysM1-like"/>
</dbReference>
<comment type="caution">
    <text evidence="8">The sequence shown here is derived from an EMBL/GenBank/DDBJ whole genome shotgun (WGS) entry which is preliminary data.</text>
</comment>
<evidence type="ECO:0000256" key="1">
    <source>
        <dbReference type="ARBA" id="ARBA00022669"/>
    </source>
</evidence>
<reference evidence="8 9" key="1">
    <citation type="journal article" date="2024" name="IMA Fungus">
        <title>Apiospora arundinis, a panoply of carbohydrate-active enzymes and secondary metabolites.</title>
        <authorList>
            <person name="Sorensen T."/>
            <person name="Petersen C."/>
            <person name="Muurmann A.T."/>
            <person name="Christiansen J.V."/>
            <person name="Brundto M.L."/>
            <person name="Overgaard C.K."/>
            <person name="Boysen A.T."/>
            <person name="Wollenberg R.D."/>
            <person name="Larsen T.O."/>
            <person name="Sorensen J.L."/>
            <person name="Nielsen K.L."/>
            <person name="Sondergaard T.E."/>
        </authorList>
    </citation>
    <scope>NUCLEOTIDE SEQUENCE [LARGE SCALE GENOMIC DNA]</scope>
    <source>
        <strain evidence="8 9">AAU 773</strain>
    </source>
</reference>
<feature type="chain" id="PRO_5045083383" evidence="6">
    <location>
        <begin position="20"/>
        <end position="360"/>
    </location>
</feature>
<keyword evidence="1" id="KW-0147">Chitin-binding</keyword>
<gene>
    <name evidence="8" type="ORF">PGQ11_014985</name>
</gene>
<dbReference type="InterPro" id="IPR018392">
    <property type="entry name" value="LysM"/>
</dbReference>
<sequence>MVKHYTFLSSVLALSLVDAYLVTPEGTAAPGATQSCSAWVQDSYSLTCEAITKALGITLQQFQSWNPSTKLGGTCTLISNLYYCVEVNYVKTTPSTISQPTATTTSLPAVTPTTGRSSPATPSPTQAGMVSNCNNFYQVAGGDTCDNIASAQGISVEQFYAWNPAVGNTCTSLWAGYYVCVGTGSSPPPTTLVTSTTIATTTSTAGNGITTPTPTQAGMVGNCKAFHRVVGGDRCYDIAAGSGVALSDFYSWNPAVGDTCASLWAGYYVCTGVLGSGGSPTTTLPPTPTSPGNGIATPTPFQSGMTKNCKAFHFVVAGDSCYDIAAAASVPLEDFYRWNPAVGTGCASLWSGYNVCVAVL</sequence>
<feature type="compositionally biased region" description="Polar residues" evidence="5">
    <location>
        <begin position="115"/>
        <end position="125"/>
    </location>
</feature>
<feature type="region of interest" description="Disordered" evidence="5">
    <location>
        <begin position="98"/>
        <end position="125"/>
    </location>
</feature>
<dbReference type="SMART" id="SM00257">
    <property type="entry name" value="LysM"/>
    <property type="match status" value="3"/>
</dbReference>
<evidence type="ECO:0000313" key="8">
    <source>
        <dbReference type="EMBL" id="KAK8848505.1"/>
    </source>
</evidence>
<dbReference type="PROSITE" id="PS51782">
    <property type="entry name" value="LYSM"/>
    <property type="match status" value="3"/>
</dbReference>
<evidence type="ECO:0000256" key="5">
    <source>
        <dbReference type="SAM" id="MobiDB-lite"/>
    </source>
</evidence>
<comment type="similarity">
    <text evidence="4">Belongs to the secreted LysM effector family.</text>
</comment>
<evidence type="ECO:0000256" key="3">
    <source>
        <dbReference type="ARBA" id="ARBA00023026"/>
    </source>
</evidence>
<evidence type="ECO:0000256" key="2">
    <source>
        <dbReference type="ARBA" id="ARBA00022729"/>
    </source>
</evidence>
<dbReference type="CDD" id="cd00118">
    <property type="entry name" value="LysM"/>
    <property type="match status" value="3"/>
</dbReference>
<feature type="compositionally biased region" description="Low complexity" evidence="5">
    <location>
        <begin position="100"/>
        <end position="114"/>
    </location>
</feature>
<evidence type="ECO:0000259" key="7">
    <source>
        <dbReference type="PROSITE" id="PS51782"/>
    </source>
</evidence>
<protein>
    <submittedName>
        <fullName evidence="8">Carbohydrate-binding module family 50 protein</fullName>
    </submittedName>
</protein>
<name>A0ABR2HKQ1_9PEZI</name>
<feature type="domain" description="LysM" evidence="7">
    <location>
        <begin position="225"/>
        <end position="271"/>
    </location>
</feature>
<evidence type="ECO:0000256" key="4">
    <source>
        <dbReference type="ARBA" id="ARBA00044955"/>
    </source>
</evidence>
<feature type="signal peptide" evidence="6">
    <location>
        <begin position="1"/>
        <end position="19"/>
    </location>
</feature>
<dbReference type="PANTHER" id="PTHR34997">
    <property type="entry name" value="AM15"/>
    <property type="match status" value="1"/>
</dbReference>
<dbReference type="InterPro" id="IPR036779">
    <property type="entry name" value="LysM_dom_sf"/>
</dbReference>
<keyword evidence="9" id="KW-1185">Reference proteome</keyword>
<evidence type="ECO:0000256" key="6">
    <source>
        <dbReference type="SAM" id="SignalP"/>
    </source>
</evidence>
<accession>A0ABR2HKQ1</accession>
<feature type="domain" description="LysM" evidence="7">
    <location>
        <begin position="135"/>
        <end position="181"/>
    </location>
</feature>
<dbReference type="PANTHER" id="PTHR34997:SF2">
    <property type="entry name" value="LYSM DOMAIN-CONTAINING PROTEIN-RELATED"/>
    <property type="match status" value="1"/>
</dbReference>
<dbReference type="Pfam" id="PF01476">
    <property type="entry name" value="LysM"/>
    <property type="match status" value="2"/>
</dbReference>
<dbReference type="EMBL" id="JAPCWZ010000010">
    <property type="protein sequence ID" value="KAK8848505.1"/>
    <property type="molecule type" value="Genomic_DNA"/>
</dbReference>
<dbReference type="Proteomes" id="UP001390339">
    <property type="component" value="Unassembled WGS sequence"/>
</dbReference>